<dbReference type="AlphaFoldDB" id="A0A0A8YW04"/>
<evidence type="ECO:0000313" key="1">
    <source>
        <dbReference type="EMBL" id="JAD28645.1"/>
    </source>
</evidence>
<reference evidence="1" key="1">
    <citation type="submission" date="2014-09" db="EMBL/GenBank/DDBJ databases">
        <authorList>
            <person name="Magalhaes I.L.F."/>
            <person name="Oliveira U."/>
            <person name="Santos F.R."/>
            <person name="Vidigal T.H.D.A."/>
            <person name="Brescovit A.D."/>
            <person name="Santos A.J."/>
        </authorList>
    </citation>
    <scope>NUCLEOTIDE SEQUENCE</scope>
    <source>
        <tissue evidence="1">Shoot tissue taken approximately 20 cm above the soil surface</tissue>
    </source>
</reference>
<accession>A0A0A8YW04</accession>
<organism evidence="1">
    <name type="scientific">Arundo donax</name>
    <name type="common">Giant reed</name>
    <name type="synonym">Donax arundinaceus</name>
    <dbReference type="NCBI Taxonomy" id="35708"/>
    <lineage>
        <taxon>Eukaryota</taxon>
        <taxon>Viridiplantae</taxon>
        <taxon>Streptophyta</taxon>
        <taxon>Embryophyta</taxon>
        <taxon>Tracheophyta</taxon>
        <taxon>Spermatophyta</taxon>
        <taxon>Magnoliopsida</taxon>
        <taxon>Liliopsida</taxon>
        <taxon>Poales</taxon>
        <taxon>Poaceae</taxon>
        <taxon>PACMAD clade</taxon>
        <taxon>Arundinoideae</taxon>
        <taxon>Arundineae</taxon>
        <taxon>Arundo</taxon>
    </lineage>
</organism>
<protein>
    <submittedName>
        <fullName evidence="1">Uncharacterized protein</fullName>
    </submittedName>
</protein>
<dbReference type="EMBL" id="GBRH01269250">
    <property type="protein sequence ID" value="JAD28645.1"/>
    <property type="molecule type" value="Transcribed_RNA"/>
</dbReference>
<proteinExistence type="predicted"/>
<reference evidence="1" key="2">
    <citation type="journal article" date="2015" name="Data Brief">
        <title>Shoot transcriptome of the giant reed, Arundo donax.</title>
        <authorList>
            <person name="Barrero R.A."/>
            <person name="Guerrero F.D."/>
            <person name="Moolhuijzen P."/>
            <person name="Goolsby J.A."/>
            <person name="Tidwell J."/>
            <person name="Bellgard S.E."/>
            <person name="Bellgard M.I."/>
        </authorList>
    </citation>
    <scope>NUCLEOTIDE SEQUENCE</scope>
    <source>
        <tissue evidence="1">Shoot tissue taken approximately 20 cm above the soil surface</tissue>
    </source>
</reference>
<sequence length="27" mass="3353">MLPWLPALFASSLQIMRRNFFAWFMDY</sequence>
<name>A0A0A8YW04_ARUDO</name>